<reference evidence="1" key="2">
    <citation type="submission" date="2017-06" db="EMBL/GenBank/DDBJ databases">
        <title>WGS assembly of Brachypodium distachyon.</title>
        <authorList>
            <consortium name="The International Brachypodium Initiative"/>
            <person name="Lucas S."/>
            <person name="Harmon-Smith M."/>
            <person name="Lail K."/>
            <person name="Tice H."/>
            <person name="Grimwood J."/>
            <person name="Bruce D."/>
            <person name="Barry K."/>
            <person name="Shu S."/>
            <person name="Lindquist E."/>
            <person name="Wang M."/>
            <person name="Pitluck S."/>
            <person name="Vogel J.P."/>
            <person name="Garvin D.F."/>
            <person name="Mockler T.C."/>
            <person name="Schmutz J."/>
            <person name="Rokhsar D."/>
            <person name="Bevan M.W."/>
        </authorList>
    </citation>
    <scope>NUCLEOTIDE SEQUENCE</scope>
    <source>
        <strain evidence="1">Bd21</strain>
    </source>
</reference>
<dbReference type="InParanoid" id="A0A0Q3RZK7"/>
<dbReference type="Proteomes" id="UP000008810">
    <property type="component" value="Chromosome 1"/>
</dbReference>
<protein>
    <submittedName>
        <fullName evidence="1 2">Uncharacterized protein</fullName>
    </submittedName>
</protein>
<dbReference type="EnsemblPlants" id="KQK18042">
    <property type="protein sequence ID" value="KQK18042"/>
    <property type="gene ID" value="BRADI_1g38205v3"/>
</dbReference>
<gene>
    <name evidence="1" type="ORF">BRADI_1g38205v3</name>
</gene>
<reference evidence="1 2" key="1">
    <citation type="journal article" date="2010" name="Nature">
        <title>Genome sequencing and analysis of the model grass Brachypodium distachyon.</title>
        <authorList>
            <consortium name="International Brachypodium Initiative"/>
        </authorList>
    </citation>
    <scope>NUCLEOTIDE SEQUENCE [LARGE SCALE GENOMIC DNA]</scope>
    <source>
        <strain evidence="1 2">Bd21</strain>
    </source>
</reference>
<evidence type="ECO:0000313" key="2">
    <source>
        <dbReference type="EnsemblPlants" id="KQK18042"/>
    </source>
</evidence>
<accession>A0A0Q3RZK7</accession>
<evidence type="ECO:0000313" key="3">
    <source>
        <dbReference type="Proteomes" id="UP000008810"/>
    </source>
</evidence>
<organism evidence="1">
    <name type="scientific">Brachypodium distachyon</name>
    <name type="common">Purple false brome</name>
    <name type="synonym">Trachynia distachya</name>
    <dbReference type="NCBI Taxonomy" id="15368"/>
    <lineage>
        <taxon>Eukaryota</taxon>
        <taxon>Viridiplantae</taxon>
        <taxon>Streptophyta</taxon>
        <taxon>Embryophyta</taxon>
        <taxon>Tracheophyta</taxon>
        <taxon>Spermatophyta</taxon>
        <taxon>Magnoliopsida</taxon>
        <taxon>Liliopsida</taxon>
        <taxon>Poales</taxon>
        <taxon>Poaceae</taxon>
        <taxon>BOP clade</taxon>
        <taxon>Pooideae</taxon>
        <taxon>Stipodae</taxon>
        <taxon>Brachypodieae</taxon>
        <taxon>Brachypodium</taxon>
    </lineage>
</organism>
<keyword evidence="3" id="KW-1185">Reference proteome</keyword>
<sequence length="184" mass="21959">MGGGPSECCCTGYIRKMEGTRWESKQNFARACYISIHARGELHCDSHPQHSIAFMDLLFLVWEEDSWYVFNCSFMRNLFLAMHCMLLWQIYKGQRWARKIWIFYWICFQIRRMLSRGFDQNLQLNSHCTYHIFVTQNIRENTGKMAHQIYCTKCSLAEDLFRSNTRKRGNSPYLKPILCSLRPK</sequence>
<dbReference type="Gramene" id="KQK18042">
    <property type="protein sequence ID" value="KQK18042"/>
    <property type="gene ID" value="BRADI_1g38205v3"/>
</dbReference>
<evidence type="ECO:0000313" key="1">
    <source>
        <dbReference type="EMBL" id="KQK18042.1"/>
    </source>
</evidence>
<dbReference type="AlphaFoldDB" id="A0A0Q3RZK7"/>
<proteinExistence type="predicted"/>
<name>A0A0Q3RZK7_BRADI</name>
<dbReference type="EMBL" id="CM000880">
    <property type="protein sequence ID" value="KQK18042.1"/>
    <property type="molecule type" value="Genomic_DNA"/>
</dbReference>
<reference evidence="2" key="3">
    <citation type="submission" date="2018-08" db="UniProtKB">
        <authorList>
            <consortium name="EnsemblPlants"/>
        </authorList>
    </citation>
    <scope>IDENTIFICATION</scope>
    <source>
        <strain evidence="2">cv. Bd21</strain>
    </source>
</reference>